<name>T1CWQ3_9ZZZZ</name>
<accession>T1CWQ3</accession>
<reference evidence="1" key="1">
    <citation type="submission" date="2013-08" db="EMBL/GenBank/DDBJ databases">
        <authorList>
            <person name="Mendez C."/>
            <person name="Richter M."/>
            <person name="Ferrer M."/>
            <person name="Sanchez J."/>
        </authorList>
    </citation>
    <scope>NUCLEOTIDE SEQUENCE</scope>
</reference>
<dbReference type="AlphaFoldDB" id="T1CWQ3"/>
<reference evidence="1" key="2">
    <citation type="journal article" date="2014" name="ISME J.">
        <title>Microbial stratification in low pH oxic and suboxic macroscopic growths along an acid mine drainage.</title>
        <authorList>
            <person name="Mendez-Garcia C."/>
            <person name="Mesa V."/>
            <person name="Sprenger R.R."/>
            <person name="Richter M."/>
            <person name="Diez M.S."/>
            <person name="Solano J."/>
            <person name="Bargiela R."/>
            <person name="Golyshina O.V."/>
            <person name="Manteca A."/>
            <person name="Ramos J.L."/>
            <person name="Gallego J.R."/>
            <person name="Llorente I."/>
            <person name="Martins Dos Santos V.A."/>
            <person name="Jensen O.N."/>
            <person name="Pelaez A.I."/>
            <person name="Sanchez J."/>
            <person name="Ferrer M."/>
        </authorList>
    </citation>
    <scope>NUCLEOTIDE SEQUENCE</scope>
</reference>
<proteinExistence type="predicted"/>
<protein>
    <submittedName>
        <fullName evidence="1">Uncharacterized protein</fullName>
    </submittedName>
</protein>
<organism evidence="1">
    <name type="scientific">mine drainage metagenome</name>
    <dbReference type="NCBI Taxonomy" id="410659"/>
    <lineage>
        <taxon>unclassified sequences</taxon>
        <taxon>metagenomes</taxon>
        <taxon>ecological metagenomes</taxon>
    </lineage>
</organism>
<gene>
    <name evidence="1" type="ORF">B1B_02646</name>
</gene>
<comment type="caution">
    <text evidence="1">The sequence shown here is derived from an EMBL/GenBank/DDBJ whole genome shotgun (WGS) entry which is preliminary data.</text>
</comment>
<sequence>MDADPWQALVQIGVQLLSALVATRDAATPAHPWIECDPATGMRNIKVPLPPPQTARRLADALSALADALRA</sequence>
<dbReference type="EMBL" id="AUZY01001587">
    <property type="protein sequence ID" value="EQD74475.1"/>
    <property type="molecule type" value="Genomic_DNA"/>
</dbReference>
<evidence type="ECO:0000313" key="1">
    <source>
        <dbReference type="EMBL" id="EQD74475.1"/>
    </source>
</evidence>